<evidence type="ECO:0000259" key="8">
    <source>
        <dbReference type="Pfam" id="PF03449"/>
    </source>
</evidence>
<protein>
    <recommendedName>
        <fullName evidence="2">Transcription elongation factor GreA</fullName>
    </recommendedName>
    <alternativeName>
        <fullName evidence="6">Transcript cleavage factor GreA</fullName>
    </alternativeName>
</protein>
<dbReference type="InterPro" id="IPR001437">
    <property type="entry name" value="Tscrpt_elong_fac_GreA/B_C"/>
</dbReference>
<gene>
    <name evidence="9" type="ORF">MNBD_GAMMA17-2130</name>
</gene>
<dbReference type="PROSITE" id="PS00830">
    <property type="entry name" value="GREAB_2"/>
    <property type="match status" value="1"/>
</dbReference>
<dbReference type="FunFam" id="3.10.50.30:FF:000001">
    <property type="entry name" value="Transcription elongation factor GreA"/>
    <property type="match status" value="1"/>
</dbReference>
<feature type="domain" description="Transcription elongation factor GreA/GreB C-terminal" evidence="7">
    <location>
        <begin position="90"/>
        <end position="163"/>
    </location>
</feature>
<feature type="domain" description="Transcription elongation factor GreA/GreB N-terminal" evidence="8">
    <location>
        <begin position="14"/>
        <end position="82"/>
    </location>
</feature>
<dbReference type="HAMAP" id="MF_00105">
    <property type="entry name" value="GreA_GreB"/>
    <property type="match status" value="1"/>
</dbReference>
<keyword evidence="3" id="KW-0805">Transcription regulation</keyword>
<evidence type="ECO:0000256" key="2">
    <source>
        <dbReference type="ARBA" id="ARBA00013729"/>
    </source>
</evidence>
<dbReference type="SUPFAM" id="SSF46557">
    <property type="entry name" value="GreA transcript cleavage protein, N-terminal domain"/>
    <property type="match status" value="1"/>
</dbReference>
<dbReference type="GO" id="GO:0003677">
    <property type="term" value="F:DNA binding"/>
    <property type="evidence" value="ECO:0007669"/>
    <property type="project" value="UniProtKB-KW"/>
</dbReference>
<keyword evidence="9" id="KW-0251">Elongation factor</keyword>
<dbReference type="GO" id="GO:0032784">
    <property type="term" value="P:regulation of DNA-templated transcription elongation"/>
    <property type="evidence" value="ECO:0007669"/>
    <property type="project" value="InterPro"/>
</dbReference>
<evidence type="ECO:0000256" key="4">
    <source>
        <dbReference type="ARBA" id="ARBA00023125"/>
    </source>
</evidence>
<evidence type="ECO:0000256" key="6">
    <source>
        <dbReference type="ARBA" id="ARBA00030776"/>
    </source>
</evidence>
<dbReference type="GO" id="GO:0006354">
    <property type="term" value="P:DNA-templated transcription elongation"/>
    <property type="evidence" value="ECO:0007669"/>
    <property type="project" value="TreeGrafter"/>
</dbReference>
<evidence type="ECO:0000256" key="5">
    <source>
        <dbReference type="ARBA" id="ARBA00023163"/>
    </source>
</evidence>
<keyword evidence="4" id="KW-0238">DNA-binding</keyword>
<dbReference type="EMBL" id="UOFQ01000005">
    <property type="protein sequence ID" value="VAW84672.1"/>
    <property type="molecule type" value="Genomic_DNA"/>
</dbReference>
<dbReference type="NCBIfam" id="TIGR01461">
    <property type="entry name" value="greB"/>
    <property type="match status" value="1"/>
</dbReference>
<dbReference type="PANTHER" id="PTHR30437:SF6">
    <property type="entry name" value="TRANSCRIPTION ELONGATION FACTOR GREB"/>
    <property type="match status" value="1"/>
</dbReference>
<keyword evidence="5" id="KW-0804">Transcription</keyword>
<evidence type="ECO:0000256" key="3">
    <source>
        <dbReference type="ARBA" id="ARBA00023015"/>
    </source>
</evidence>
<dbReference type="InterPro" id="IPR006358">
    <property type="entry name" value="Tscrpt_elong_fac_GreB"/>
</dbReference>
<dbReference type="InterPro" id="IPR022691">
    <property type="entry name" value="Tscrpt_elong_fac_GreA/B_N"/>
</dbReference>
<dbReference type="InterPro" id="IPR036805">
    <property type="entry name" value="Tscrpt_elong_fac_GreA/B_N_sf"/>
</dbReference>
<dbReference type="PROSITE" id="PS00829">
    <property type="entry name" value="GREAB_1"/>
    <property type="match status" value="1"/>
</dbReference>
<dbReference type="AlphaFoldDB" id="A0A3B0ZAW4"/>
<dbReference type="PIRSF" id="PIRSF006092">
    <property type="entry name" value="GreA_GreB"/>
    <property type="match status" value="1"/>
</dbReference>
<dbReference type="GO" id="GO:0003746">
    <property type="term" value="F:translation elongation factor activity"/>
    <property type="evidence" value="ECO:0007669"/>
    <property type="project" value="UniProtKB-KW"/>
</dbReference>
<comment type="similarity">
    <text evidence="1">Belongs to the GreA/GreB family.</text>
</comment>
<dbReference type="NCBIfam" id="NF002506">
    <property type="entry name" value="PRK01885.1"/>
    <property type="match status" value="1"/>
</dbReference>
<evidence type="ECO:0000259" key="7">
    <source>
        <dbReference type="Pfam" id="PF01272"/>
    </source>
</evidence>
<dbReference type="InterPro" id="IPR018151">
    <property type="entry name" value="TF_GreA/GreB_CS"/>
</dbReference>
<keyword evidence="9" id="KW-0648">Protein biosynthesis</keyword>
<dbReference type="Gene3D" id="3.10.50.30">
    <property type="entry name" value="Transcription elongation factor, GreA/GreB, C-terminal domain"/>
    <property type="match status" value="1"/>
</dbReference>
<dbReference type="InterPro" id="IPR028624">
    <property type="entry name" value="Tscrpt_elong_fac_GreA/B"/>
</dbReference>
<evidence type="ECO:0000313" key="9">
    <source>
        <dbReference type="EMBL" id="VAW84672.1"/>
    </source>
</evidence>
<dbReference type="PANTHER" id="PTHR30437">
    <property type="entry name" value="TRANSCRIPTION ELONGATION FACTOR GREA"/>
    <property type="match status" value="1"/>
</dbReference>
<sequence length="163" mass="18764">MSRYRPPQPPSSLYITPEGYTALDDELKALWKRRHLVVEALSAAAAEGDRSENAEYIYRKKELRGIDRRIRYLQKRLPNFKVVHDKPSTSERIFFGAWVTLEDDDGKEIIYRIVGADETDPKLGFISIDSPMAKALLKKEINDEVKVKTPDGDQCLYVCAIRY</sequence>
<dbReference type="Pfam" id="PF01272">
    <property type="entry name" value="GreA_GreB"/>
    <property type="match status" value="1"/>
</dbReference>
<evidence type="ECO:0000256" key="1">
    <source>
        <dbReference type="ARBA" id="ARBA00008213"/>
    </source>
</evidence>
<reference evidence="9" key="1">
    <citation type="submission" date="2018-06" db="EMBL/GenBank/DDBJ databases">
        <authorList>
            <person name="Zhirakovskaya E."/>
        </authorList>
    </citation>
    <scope>NUCLEOTIDE SEQUENCE</scope>
</reference>
<dbReference type="FunFam" id="1.10.287.180:FF:000001">
    <property type="entry name" value="Transcription elongation factor GreA"/>
    <property type="match status" value="1"/>
</dbReference>
<dbReference type="GO" id="GO:0070063">
    <property type="term" value="F:RNA polymerase binding"/>
    <property type="evidence" value="ECO:0007669"/>
    <property type="project" value="InterPro"/>
</dbReference>
<dbReference type="Pfam" id="PF03449">
    <property type="entry name" value="GreA_GreB_N"/>
    <property type="match status" value="1"/>
</dbReference>
<dbReference type="Gene3D" id="1.10.287.180">
    <property type="entry name" value="Transcription elongation factor, GreA/GreB, N-terminal domain"/>
    <property type="match status" value="1"/>
</dbReference>
<accession>A0A3B0ZAW4</accession>
<dbReference type="InterPro" id="IPR023459">
    <property type="entry name" value="Tscrpt_elong_fac_GreA/B_fam"/>
</dbReference>
<organism evidence="9">
    <name type="scientific">hydrothermal vent metagenome</name>
    <dbReference type="NCBI Taxonomy" id="652676"/>
    <lineage>
        <taxon>unclassified sequences</taxon>
        <taxon>metagenomes</taxon>
        <taxon>ecological metagenomes</taxon>
    </lineage>
</organism>
<dbReference type="InterPro" id="IPR036953">
    <property type="entry name" value="GreA/GreB_C_sf"/>
</dbReference>
<dbReference type="SUPFAM" id="SSF54534">
    <property type="entry name" value="FKBP-like"/>
    <property type="match status" value="1"/>
</dbReference>
<dbReference type="HAMAP" id="MF_00930">
    <property type="entry name" value="GreB"/>
    <property type="match status" value="1"/>
</dbReference>
<proteinExistence type="inferred from homology"/>
<name>A0A3B0ZAW4_9ZZZZ</name>